<keyword evidence="2" id="KW-1185">Reference proteome</keyword>
<dbReference type="AlphaFoldDB" id="A0AAN5DD51"/>
<feature type="non-terminal residue" evidence="1">
    <location>
        <position position="94"/>
    </location>
</feature>
<dbReference type="EMBL" id="BTRK01000006">
    <property type="protein sequence ID" value="GMR61323.1"/>
    <property type="molecule type" value="Genomic_DNA"/>
</dbReference>
<feature type="non-terminal residue" evidence="1">
    <location>
        <position position="1"/>
    </location>
</feature>
<accession>A0AAN5DD51</accession>
<sequence>HSLVESKLGVDRIGTRGTALLSHLIDSEFDWKVEHSLDEGRSDGDAVSLPLDQLQHTRRDVRRHVLPHRLLPSHQSQRVNLVNAIIAILEFSLD</sequence>
<organism evidence="1 2">
    <name type="scientific">Pristionchus mayeri</name>
    <dbReference type="NCBI Taxonomy" id="1317129"/>
    <lineage>
        <taxon>Eukaryota</taxon>
        <taxon>Metazoa</taxon>
        <taxon>Ecdysozoa</taxon>
        <taxon>Nematoda</taxon>
        <taxon>Chromadorea</taxon>
        <taxon>Rhabditida</taxon>
        <taxon>Rhabditina</taxon>
        <taxon>Diplogasteromorpha</taxon>
        <taxon>Diplogasteroidea</taxon>
        <taxon>Neodiplogasteridae</taxon>
        <taxon>Pristionchus</taxon>
    </lineage>
</organism>
<dbReference type="Proteomes" id="UP001328107">
    <property type="component" value="Unassembled WGS sequence"/>
</dbReference>
<evidence type="ECO:0000313" key="2">
    <source>
        <dbReference type="Proteomes" id="UP001328107"/>
    </source>
</evidence>
<gene>
    <name evidence="1" type="ORF">PMAYCL1PPCAC_31518</name>
</gene>
<comment type="caution">
    <text evidence="1">The sequence shown here is derived from an EMBL/GenBank/DDBJ whole genome shotgun (WGS) entry which is preliminary data.</text>
</comment>
<reference evidence="2" key="1">
    <citation type="submission" date="2022-10" db="EMBL/GenBank/DDBJ databases">
        <title>Genome assembly of Pristionchus species.</title>
        <authorList>
            <person name="Yoshida K."/>
            <person name="Sommer R.J."/>
        </authorList>
    </citation>
    <scope>NUCLEOTIDE SEQUENCE [LARGE SCALE GENOMIC DNA]</scope>
    <source>
        <strain evidence="2">RS5460</strain>
    </source>
</reference>
<protein>
    <submittedName>
        <fullName evidence="1">Uncharacterized protein</fullName>
    </submittedName>
</protein>
<evidence type="ECO:0000313" key="1">
    <source>
        <dbReference type="EMBL" id="GMR61323.1"/>
    </source>
</evidence>
<name>A0AAN5DD51_9BILA</name>
<proteinExistence type="predicted"/>